<dbReference type="InterPro" id="IPR015847">
    <property type="entry name" value="ExoRNase_PH_dom2"/>
</dbReference>
<reference evidence="9 10" key="1">
    <citation type="submission" date="2020-08" db="EMBL/GenBank/DDBJ databases">
        <title>Genomic Encyclopedia of Type Strains, Phase IV (KMG-IV): sequencing the most valuable type-strain genomes for metagenomic binning, comparative biology and taxonomic classification.</title>
        <authorList>
            <person name="Goeker M."/>
        </authorList>
    </citation>
    <scope>NUCLEOTIDE SEQUENCE [LARGE SCALE GENOMIC DNA]</scope>
    <source>
        <strain evidence="9 10">DSM 28570</strain>
    </source>
</reference>
<dbReference type="GO" id="GO:0000049">
    <property type="term" value="F:tRNA binding"/>
    <property type="evidence" value="ECO:0007669"/>
    <property type="project" value="UniProtKB-UniRule"/>
</dbReference>
<keyword evidence="10" id="KW-1185">Reference proteome</keyword>
<comment type="function">
    <text evidence="6">Phosphorolytic 3'-5' exoribonuclease that plays an important role in tRNA 3'-end maturation. Removes nucleotide residues following the 3'-CCA terminus of tRNAs; can also add nucleotides to the ends of RNA molecules by using nucleoside diphosphates as substrates, but this may not be physiologically important. Probably plays a role in initiation of 16S rRNA degradation (leading to ribosome degradation) during starvation.</text>
</comment>
<evidence type="ECO:0000313" key="10">
    <source>
        <dbReference type="Proteomes" id="UP000539642"/>
    </source>
</evidence>
<feature type="domain" description="Exoribonuclease phosphorolytic" evidence="8">
    <location>
        <begin position="156"/>
        <end position="222"/>
    </location>
</feature>
<organism evidence="9 10">
    <name type="scientific">Desulfoprunum benzoelyticum</name>
    <dbReference type="NCBI Taxonomy" id="1506996"/>
    <lineage>
        <taxon>Bacteria</taxon>
        <taxon>Pseudomonadati</taxon>
        <taxon>Thermodesulfobacteriota</taxon>
        <taxon>Desulfobulbia</taxon>
        <taxon>Desulfobulbales</taxon>
        <taxon>Desulfobulbaceae</taxon>
        <taxon>Desulfoprunum</taxon>
    </lineage>
</organism>
<dbReference type="NCBIfam" id="TIGR01966">
    <property type="entry name" value="RNasePH"/>
    <property type="match status" value="1"/>
</dbReference>
<evidence type="ECO:0000256" key="6">
    <source>
        <dbReference type="HAMAP-Rule" id="MF_00564"/>
    </source>
</evidence>
<dbReference type="InterPro" id="IPR020568">
    <property type="entry name" value="Ribosomal_Su5_D2-typ_SF"/>
</dbReference>
<evidence type="ECO:0000256" key="1">
    <source>
        <dbReference type="ARBA" id="ARBA00006678"/>
    </source>
</evidence>
<dbReference type="Gene3D" id="3.30.230.70">
    <property type="entry name" value="GHMP Kinase, N-terminal domain"/>
    <property type="match status" value="1"/>
</dbReference>
<dbReference type="PROSITE" id="PS01277">
    <property type="entry name" value="RIBONUCLEASE_PH"/>
    <property type="match status" value="1"/>
</dbReference>
<dbReference type="GO" id="GO:0031125">
    <property type="term" value="P:rRNA 3'-end processing"/>
    <property type="evidence" value="ECO:0007669"/>
    <property type="project" value="UniProtKB-ARBA"/>
</dbReference>
<evidence type="ECO:0000256" key="4">
    <source>
        <dbReference type="ARBA" id="ARBA00022694"/>
    </source>
</evidence>
<dbReference type="GO" id="GO:0000175">
    <property type="term" value="F:3'-5'-RNA exonuclease activity"/>
    <property type="evidence" value="ECO:0007669"/>
    <property type="project" value="UniProtKB-UniRule"/>
</dbReference>
<dbReference type="InterPro" id="IPR050080">
    <property type="entry name" value="RNase_PH"/>
</dbReference>
<dbReference type="InterPro" id="IPR018336">
    <property type="entry name" value="RNase_PH_CS"/>
</dbReference>
<comment type="catalytic activity">
    <reaction evidence="6">
        <text>tRNA(n+1) + phosphate = tRNA(n) + a ribonucleoside 5'-diphosphate</text>
        <dbReference type="Rhea" id="RHEA:10628"/>
        <dbReference type="Rhea" id="RHEA-COMP:17343"/>
        <dbReference type="Rhea" id="RHEA-COMP:17344"/>
        <dbReference type="ChEBI" id="CHEBI:43474"/>
        <dbReference type="ChEBI" id="CHEBI:57930"/>
        <dbReference type="ChEBI" id="CHEBI:173114"/>
        <dbReference type="EC" id="2.7.7.56"/>
    </reaction>
</comment>
<dbReference type="EMBL" id="JACHEO010000012">
    <property type="protein sequence ID" value="MBB5348527.1"/>
    <property type="molecule type" value="Genomic_DNA"/>
</dbReference>
<dbReference type="FunFam" id="3.30.230.70:FF:000003">
    <property type="entry name" value="Ribonuclease PH"/>
    <property type="match status" value="1"/>
</dbReference>
<gene>
    <name evidence="6" type="primary">rph</name>
    <name evidence="9" type="ORF">HNQ81_002263</name>
</gene>
<proteinExistence type="inferred from homology"/>
<dbReference type="Pfam" id="PF03725">
    <property type="entry name" value="RNase_PH_C"/>
    <property type="match status" value="1"/>
</dbReference>
<comment type="subunit">
    <text evidence="6">Homohexameric ring arranged as a trimer of dimers.</text>
</comment>
<dbReference type="RefSeq" id="WP_183351348.1">
    <property type="nucleotide sequence ID" value="NZ_JACHEO010000012.1"/>
</dbReference>
<dbReference type="GO" id="GO:0008033">
    <property type="term" value="P:tRNA processing"/>
    <property type="evidence" value="ECO:0007669"/>
    <property type="project" value="UniProtKB-UniRule"/>
</dbReference>
<evidence type="ECO:0000256" key="5">
    <source>
        <dbReference type="ARBA" id="ARBA00022884"/>
    </source>
</evidence>
<dbReference type="GO" id="GO:0016075">
    <property type="term" value="P:rRNA catabolic process"/>
    <property type="evidence" value="ECO:0007669"/>
    <property type="project" value="UniProtKB-UniRule"/>
</dbReference>
<feature type="binding site" evidence="6">
    <location>
        <begin position="122"/>
        <end position="124"/>
    </location>
    <ligand>
        <name>phosphate</name>
        <dbReference type="ChEBI" id="CHEBI:43474"/>
        <note>substrate</note>
    </ligand>
</feature>
<comment type="similarity">
    <text evidence="1 6">Belongs to the RNase PH family.</text>
</comment>
<dbReference type="PANTHER" id="PTHR11953">
    <property type="entry name" value="EXOSOME COMPLEX COMPONENT"/>
    <property type="match status" value="1"/>
</dbReference>
<dbReference type="AlphaFoldDB" id="A0A840UQN1"/>
<dbReference type="PANTHER" id="PTHR11953:SF0">
    <property type="entry name" value="EXOSOME COMPLEX COMPONENT RRP41"/>
    <property type="match status" value="1"/>
</dbReference>
<dbReference type="SUPFAM" id="SSF55666">
    <property type="entry name" value="Ribonuclease PH domain 2-like"/>
    <property type="match status" value="1"/>
</dbReference>
<name>A0A840UQN1_9BACT</name>
<dbReference type="InterPro" id="IPR027408">
    <property type="entry name" value="PNPase/RNase_PH_dom_sf"/>
</dbReference>
<comment type="caution">
    <text evidence="9">The sequence shown here is derived from an EMBL/GenBank/DDBJ whole genome shotgun (WGS) entry which is preliminary data.</text>
</comment>
<dbReference type="InterPro" id="IPR001247">
    <property type="entry name" value="ExoRNase_PH_dom1"/>
</dbReference>
<dbReference type="InterPro" id="IPR036345">
    <property type="entry name" value="ExoRNase_PH_dom2_sf"/>
</dbReference>
<keyword evidence="3 6" id="KW-0820">tRNA-binding</keyword>
<keyword evidence="2 6" id="KW-0698">rRNA processing</keyword>
<evidence type="ECO:0000259" key="8">
    <source>
        <dbReference type="Pfam" id="PF03725"/>
    </source>
</evidence>
<protein>
    <recommendedName>
        <fullName evidence="6">Ribonuclease PH</fullName>
        <shortName evidence="6">RNase PH</shortName>
        <ecNumber evidence="6">2.7.7.56</ecNumber>
    </recommendedName>
    <alternativeName>
        <fullName evidence="6">tRNA nucleotidyltransferase</fullName>
    </alternativeName>
</protein>
<dbReference type="SUPFAM" id="SSF54211">
    <property type="entry name" value="Ribosomal protein S5 domain 2-like"/>
    <property type="match status" value="1"/>
</dbReference>
<dbReference type="HAMAP" id="MF_00564">
    <property type="entry name" value="RNase_PH"/>
    <property type="match status" value="1"/>
</dbReference>
<feature type="domain" description="Exoribonuclease phosphorolytic" evidence="7">
    <location>
        <begin position="11"/>
        <end position="136"/>
    </location>
</feature>
<accession>A0A840UQN1</accession>
<evidence type="ECO:0000256" key="3">
    <source>
        <dbReference type="ARBA" id="ARBA00022555"/>
    </source>
</evidence>
<sequence length="234" mass="25031">MRHLNRAADCLRPLSIERDFQPQAHASVLIRMGGTHVLCAVTVEESVPPFLKDRGQGWITAEYGMLPCATSTRHRRETSGQSGRSLEIQRLIGRSLRMMVDLKELGERTLRVDCDVLNADGGTRTAAITGAALAVRAALGRLVDDGRMAALPPVLPVAAVSVGLVGGQALLDLDYAEDSAAEADANFVMAGDGRWIEIQSTAEGVPFSHDSFVAMAALARKGITELLGLWEGGR</sequence>
<dbReference type="Pfam" id="PF01138">
    <property type="entry name" value="RNase_PH"/>
    <property type="match status" value="1"/>
</dbReference>
<keyword evidence="4 6" id="KW-0819">tRNA processing</keyword>
<evidence type="ECO:0000256" key="2">
    <source>
        <dbReference type="ARBA" id="ARBA00022552"/>
    </source>
</evidence>
<dbReference type="GO" id="GO:0009022">
    <property type="term" value="F:tRNA nucleotidyltransferase activity"/>
    <property type="evidence" value="ECO:0007669"/>
    <property type="project" value="UniProtKB-UniRule"/>
</dbReference>
<evidence type="ECO:0000259" key="7">
    <source>
        <dbReference type="Pfam" id="PF01138"/>
    </source>
</evidence>
<keyword evidence="6 9" id="KW-0808">Transferase</keyword>
<dbReference type="Proteomes" id="UP000539642">
    <property type="component" value="Unassembled WGS sequence"/>
</dbReference>
<dbReference type="InterPro" id="IPR002381">
    <property type="entry name" value="RNase_PH_bac-type"/>
</dbReference>
<dbReference type="EC" id="2.7.7.56" evidence="6"/>
<keyword evidence="6 9" id="KW-0548">Nucleotidyltransferase</keyword>
<keyword evidence="5" id="KW-0694">RNA-binding</keyword>
<evidence type="ECO:0000313" key="9">
    <source>
        <dbReference type="EMBL" id="MBB5348527.1"/>
    </source>
</evidence>
<feature type="binding site" evidence="6">
    <location>
        <position position="84"/>
    </location>
    <ligand>
        <name>phosphate</name>
        <dbReference type="ChEBI" id="CHEBI:43474"/>
        <note>substrate</note>
    </ligand>
</feature>